<comment type="caution">
    <text evidence="1">The sequence shown here is derived from an EMBL/GenBank/DDBJ whole genome shotgun (WGS) entry which is preliminary data.</text>
</comment>
<organism evidence="1">
    <name type="scientific">marine sediment metagenome</name>
    <dbReference type="NCBI Taxonomy" id="412755"/>
    <lineage>
        <taxon>unclassified sequences</taxon>
        <taxon>metagenomes</taxon>
        <taxon>ecological metagenomes</taxon>
    </lineage>
</organism>
<evidence type="ECO:0000313" key="1">
    <source>
        <dbReference type="EMBL" id="GAG87051.1"/>
    </source>
</evidence>
<proteinExistence type="predicted"/>
<reference evidence="1" key="1">
    <citation type="journal article" date="2014" name="Front. Microbiol.">
        <title>High frequency of phylogenetically diverse reductive dehalogenase-homologous genes in deep subseafloor sedimentary metagenomes.</title>
        <authorList>
            <person name="Kawai M."/>
            <person name="Futagami T."/>
            <person name="Toyoda A."/>
            <person name="Takaki Y."/>
            <person name="Nishi S."/>
            <person name="Hori S."/>
            <person name="Arai W."/>
            <person name="Tsubouchi T."/>
            <person name="Morono Y."/>
            <person name="Uchiyama I."/>
            <person name="Ito T."/>
            <person name="Fujiyama A."/>
            <person name="Inagaki F."/>
            <person name="Takami H."/>
        </authorList>
    </citation>
    <scope>NUCLEOTIDE SEQUENCE</scope>
    <source>
        <strain evidence="1">Expedition CK06-06</strain>
    </source>
</reference>
<dbReference type="AlphaFoldDB" id="X1CS20"/>
<name>X1CS20_9ZZZZ</name>
<dbReference type="EMBL" id="BART01016857">
    <property type="protein sequence ID" value="GAG87051.1"/>
    <property type="molecule type" value="Genomic_DNA"/>
</dbReference>
<sequence length="39" mass="4022">ILDITTLAALVEGDGTGAYTIAIRHVPTNTLIGTYAFTG</sequence>
<protein>
    <submittedName>
        <fullName evidence="1">Uncharacterized protein</fullName>
    </submittedName>
</protein>
<feature type="non-terminal residue" evidence="1">
    <location>
        <position position="1"/>
    </location>
</feature>
<gene>
    <name evidence="1" type="ORF">S01H4_32286</name>
</gene>
<accession>X1CS20</accession>